<dbReference type="PANTHER" id="PTHR14014">
    <property type="entry name" value="TELOMERE REPEATS-BINDING BOUQUET FORMATION PROTEIN 1"/>
    <property type="match status" value="1"/>
</dbReference>
<dbReference type="SMART" id="SM00717">
    <property type="entry name" value="SANT"/>
    <property type="match status" value="2"/>
</dbReference>
<gene>
    <name evidence="3" type="ORF">RRG08_046714</name>
</gene>
<accession>A0AAE0YUF2</accession>
<proteinExistence type="predicted"/>
<evidence type="ECO:0000256" key="1">
    <source>
        <dbReference type="SAM" id="MobiDB-lite"/>
    </source>
</evidence>
<dbReference type="InterPro" id="IPR011989">
    <property type="entry name" value="ARM-like"/>
</dbReference>
<dbReference type="InterPro" id="IPR017930">
    <property type="entry name" value="Myb_dom"/>
</dbReference>
<feature type="compositionally biased region" description="Polar residues" evidence="1">
    <location>
        <begin position="1375"/>
        <end position="1404"/>
    </location>
</feature>
<evidence type="ECO:0000313" key="3">
    <source>
        <dbReference type="EMBL" id="KAK3757090.1"/>
    </source>
</evidence>
<comment type="caution">
    <text evidence="3">The sequence shown here is derived from an EMBL/GenBank/DDBJ whole genome shotgun (WGS) entry which is preliminary data.</text>
</comment>
<feature type="region of interest" description="Disordered" evidence="1">
    <location>
        <begin position="1358"/>
        <end position="1404"/>
    </location>
</feature>
<evidence type="ECO:0000259" key="2">
    <source>
        <dbReference type="PROSITE" id="PS51294"/>
    </source>
</evidence>
<dbReference type="GO" id="GO:0007129">
    <property type="term" value="P:homologous chromosome pairing at meiosis"/>
    <property type="evidence" value="ECO:0007669"/>
    <property type="project" value="TreeGrafter"/>
</dbReference>
<dbReference type="Proteomes" id="UP001283361">
    <property type="component" value="Unassembled WGS sequence"/>
</dbReference>
<dbReference type="InterPro" id="IPR042359">
    <property type="entry name" value="TERB1"/>
</dbReference>
<dbReference type="GO" id="GO:0070197">
    <property type="term" value="P:meiotic attachment of telomere to nuclear envelope"/>
    <property type="evidence" value="ECO:0007669"/>
    <property type="project" value="InterPro"/>
</dbReference>
<protein>
    <recommendedName>
        <fullName evidence="2">HTH myb-type domain-containing protein</fullName>
    </recommendedName>
</protein>
<organism evidence="3 4">
    <name type="scientific">Elysia crispata</name>
    <name type="common">lettuce slug</name>
    <dbReference type="NCBI Taxonomy" id="231223"/>
    <lineage>
        <taxon>Eukaryota</taxon>
        <taxon>Metazoa</taxon>
        <taxon>Spiralia</taxon>
        <taxon>Lophotrochozoa</taxon>
        <taxon>Mollusca</taxon>
        <taxon>Gastropoda</taxon>
        <taxon>Heterobranchia</taxon>
        <taxon>Euthyneura</taxon>
        <taxon>Panpulmonata</taxon>
        <taxon>Sacoglossa</taxon>
        <taxon>Placobranchoidea</taxon>
        <taxon>Plakobranchidae</taxon>
        <taxon>Elysia</taxon>
    </lineage>
</organism>
<name>A0AAE0YUF2_9GAST</name>
<feature type="domain" description="HTH myb-type" evidence="2">
    <location>
        <begin position="1645"/>
        <end position="1690"/>
    </location>
</feature>
<feature type="region of interest" description="Disordered" evidence="1">
    <location>
        <begin position="690"/>
        <end position="716"/>
    </location>
</feature>
<dbReference type="PANTHER" id="PTHR14014:SF0">
    <property type="entry name" value="TELOMERE REPEATS-BINDING BOUQUET FORMATION PROTEIN 1"/>
    <property type="match status" value="1"/>
</dbReference>
<dbReference type="Gene3D" id="1.25.10.10">
    <property type="entry name" value="Leucine-rich Repeat Variant"/>
    <property type="match status" value="1"/>
</dbReference>
<sequence>MEDDPGDDPFMSEELEFETQTDILTLLENVRCQGINHAGLKQAFLALSTICSSNVGAQDYFRLAGGVADTANLIETSSCPLSALPAALFCLACAVKKNVSSQNMVLNGSVFTAVQRLLASEDEKIVDSTAFFLACAVADNGRGQQLINETGCLKELLNILRRYLQECHTDENKWSIVTRAMAVCVNNPQNERNQGVCCKLLPLALKFISSNSHNWIIRHVLVLITSVVANNVLNQNRVRNCGGLEEIANLIKEHHKNHKDVKVSIIVFAVSALDACIADNATSGIKAGDMEMISVILKIIENFDLEPADLKTLLLAVAHILESHEKFSRHITEGRAYDQMVKLLTISQDEELFKTIKYIFTLCKDKDKMEDGDLESGISLDQTARNFMEAINKKLEILSAKIEKKEDFTKGCISEEIPVVTLLQGMPSEYPHIKNSEEQNQFSLKGREAFVNNQNCRQAQRNATDDMLIIHSDLPEVCARTGKDSINNGGSTFEIQDYNGSCRYAPYLSKYASDQILPKLQMSHRNIPLYSRRWKESGEAHSLKSPSEMKKIYIPNTHDYQANCQQLNPRKVGEDISAHTLNNEAQTFHRNTLSMNRQAPHKEHKNPWGSSNHVQNTCFPDGKSYYAEAPENVEDCPRSSKWESDSKNHTCLDLMESSQIDPLNSKCTYQHENAGNQKNHFDITNKTVSVDKRLSSHSGKADSGQKSSEGEMETRKRSFQIYQTEPYENNRGYQKLLQSDYINAGFINGICMNDAIQNRKSDSHGDDPFENLNCESYTHYQNGNDEYCVFNEKGNNNCDDYLDHPGGSFHGNGCTDLPIGNFKSSVCFDRPNKNINGNDCADYSNGNFNGNGCTDSLNGNFNGNCSIDHPSGNLNDMDSNHHHSRNLNVIDSNDKPNGNLNGNGCNDQHRGNFSNNGGMNYHNRNVINDGCINYPSGNFNGNSCINHAFENFKTNISTRPSSGHLHRSSCISHTSCMDRKIGSSSSCIDHQNEKIKNLHSYLNHETGLNGNLSNGFNNIESDDLNISCIDYFQSKNDETNSDNTYDRDILQRSQLDLLSHFQKVVNSLMSFIPGAVDSCQISQKDSLAAQTEEIRNIVDENLLKQGDPTSFKDLLSRPSTPCSFGGKENSLASSTAFIKKMNHGISSQCFLNTCDYLEDQNSTTPAPNTMSLFNTNNSFTPIRDESVGVHNRNHNRVQAGSKINIARNDFNDQNAKADEKLAEAEIDIFENSCTVMKPTFVQEAVFAKPSELKLKAHNMSKATTRTSKIRHAGTPQSFYREAFMTSSSFTSPQRTNQQLANQPPQSPALSAFDLKLQTIARSRGMTPCDLFNTSSQFRLETPRKTHIVPVKNIIKSKQSSRNSIFNNEEDDEDTSCTLNGSETDSTKSESLTTRESTTFDPSQKMQGKINVPLHADDERHVLTPTPTSSFPPRQTGQAGVVACPHESTGSLQEINLPECKTVQHCPGCAAGQNLNSRTFNIAIETSRNTCTYHRTVRQLEREEIKQHTKQLEYADGGKCSYLRYCSLSPINNKNDVYNFSSEKPLSSCMDVSTRSIQKALQKKANKKDRQSEVRRPRVPYSEQELANLKEGVTVMGRRWQQILCTYQFHPSRTSVDLKDKYKRITMTQRNVKKQQCCPLPFSMCEVRRLKRGVKMFGYNWKAILTGGKFLPGRTARDLKDKWKALNKVSSNQFFQDI</sequence>
<dbReference type="SUPFAM" id="SSF46689">
    <property type="entry name" value="Homeodomain-like"/>
    <property type="match status" value="2"/>
</dbReference>
<reference evidence="3" key="1">
    <citation type="journal article" date="2023" name="G3 (Bethesda)">
        <title>A reference genome for the long-term kleptoplast-retaining sea slug Elysia crispata morphotype clarki.</title>
        <authorList>
            <person name="Eastman K.E."/>
            <person name="Pendleton A.L."/>
            <person name="Shaikh M.A."/>
            <person name="Suttiyut T."/>
            <person name="Ogas R."/>
            <person name="Tomko P."/>
            <person name="Gavelis G."/>
            <person name="Widhalm J.R."/>
            <person name="Wisecaver J.H."/>
        </authorList>
    </citation>
    <scope>NUCLEOTIDE SEQUENCE</scope>
    <source>
        <strain evidence="3">ECLA1</strain>
    </source>
</reference>
<feature type="region of interest" description="Disordered" evidence="1">
    <location>
        <begin position="1287"/>
        <end position="1307"/>
    </location>
</feature>
<evidence type="ECO:0000313" key="4">
    <source>
        <dbReference type="Proteomes" id="UP001283361"/>
    </source>
</evidence>
<dbReference type="InterPro" id="IPR016024">
    <property type="entry name" value="ARM-type_fold"/>
</dbReference>
<dbReference type="SUPFAM" id="SSF48371">
    <property type="entry name" value="ARM repeat"/>
    <property type="match status" value="1"/>
</dbReference>
<dbReference type="EMBL" id="JAWDGP010005412">
    <property type="protein sequence ID" value="KAK3757090.1"/>
    <property type="molecule type" value="Genomic_DNA"/>
</dbReference>
<dbReference type="PROSITE" id="PS51294">
    <property type="entry name" value="HTH_MYB"/>
    <property type="match status" value="1"/>
</dbReference>
<dbReference type="CDD" id="cd11660">
    <property type="entry name" value="SANT_TRF"/>
    <property type="match status" value="2"/>
</dbReference>
<feature type="compositionally biased region" description="Polar residues" evidence="1">
    <location>
        <begin position="1287"/>
        <end position="1303"/>
    </location>
</feature>
<dbReference type="InterPro" id="IPR009057">
    <property type="entry name" value="Homeodomain-like_sf"/>
</dbReference>
<keyword evidence="4" id="KW-1185">Reference proteome</keyword>
<dbReference type="Gene3D" id="1.10.10.60">
    <property type="entry name" value="Homeodomain-like"/>
    <property type="match status" value="2"/>
</dbReference>
<dbReference type="InterPro" id="IPR001005">
    <property type="entry name" value="SANT/Myb"/>
</dbReference>